<name>A0A9D4RUV7_DREPO</name>
<accession>A0A9D4RUV7</accession>
<dbReference type="Proteomes" id="UP000828390">
    <property type="component" value="Unassembled WGS sequence"/>
</dbReference>
<reference evidence="2" key="2">
    <citation type="submission" date="2020-11" db="EMBL/GenBank/DDBJ databases">
        <authorList>
            <person name="McCartney M.A."/>
            <person name="Auch B."/>
            <person name="Kono T."/>
            <person name="Mallez S."/>
            <person name="Becker A."/>
            <person name="Gohl D.M."/>
            <person name="Silverstein K.A.T."/>
            <person name="Koren S."/>
            <person name="Bechman K.B."/>
            <person name="Herman A."/>
            <person name="Abrahante J.E."/>
            <person name="Garbe J."/>
        </authorList>
    </citation>
    <scope>NUCLEOTIDE SEQUENCE</scope>
    <source>
        <strain evidence="2">Duluth1</strain>
        <tissue evidence="2">Whole animal</tissue>
    </source>
</reference>
<dbReference type="AlphaFoldDB" id="A0A9D4RUV7"/>
<protein>
    <submittedName>
        <fullName evidence="2">Uncharacterized protein</fullName>
    </submittedName>
</protein>
<keyword evidence="3" id="KW-1185">Reference proteome</keyword>
<organism evidence="2 3">
    <name type="scientific">Dreissena polymorpha</name>
    <name type="common">Zebra mussel</name>
    <name type="synonym">Mytilus polymorpha</name>
    <dbReference type="NCBI Taxonomy" id="45954"/>
    <lineage>
        <taxon>Eukaryota</taxon>
        <taxon>Metazoa</taxon>
        <taxon>Spiralia</taxon>
        <taxon>Lophotrochozoa</taxon>
        <taxon>Mollusca</taxon>
        <taxon>Bivalvia</taxon>
        <taxon>Autobranchia</taxon>
        <taxon>Heteroconchia</taxon>
        <taxon>Euheterodonta</taxon>
        <taxon>Imparidentia</taxon>
        <taxon>Neoheterodontei</taxon>
        <taxon>Myida</taxon>
        <taxon>Dreissenoidea</taxon>
        <taxon>Dreissenidae</taxon>
        <taxon>Dreissena</taxon>
    </lineage>
</organism>
<evidence type="ECO:0000313" key="2">
    <source>
        <dbReference type="EMBL" id="KAH3881879.1"/>
    </source>
</evidence>
<gene>
    <name evidence="2" type="ORF">DPMN_005806</name>
</gene>
<sequence>MLKLAQTDQQTNRQGKNNMSPTTIVGDIKSCVQLFNNKADMFNAKQAEYKQPLCMESNHKTSDELGVLRNLAAVNVRQRHLMWSSQHENSFY</sequence>
<feature type="region of interest" description="Disordered" evidence="1">
    <location>
        <begin position="1"/>
        <end position="22"/>
    </location>
</feature>
<evidence type="ECO:0000256" key="1">
    <source>
        <dbReference type="SAM" id="MobiDB-lite"/>
    </source>
</evidence>
<proteinExistence type="predicted"/>
<evidence type="ECO:0000313" key="3">
    <source>
        <dbReference type="Proteomes" id="UP000828390"/>
    </source>
</evidence>
<reference evidence="2" key="1">
    <citation type="journal article" date="2019" name="bioRxiv">
        <title>The Genome of the Zebra Mussel, Dreissena polymorpha: A Resource for Invasive Species Research.</title>
        <authorList>
            <person name="McCartney M.A."/>
            <person name="Auch B."/>
            <person name="Kono T."/>
            <person name="Mallez S."/>
            <person name="Zhang Y."/>
            <person name="Obille A."/>
            <person name="Becker A."/>
            <person name="Abrahante J.E."/>
            <person name="Garbe J."/>
            <person name="Badalamenti J.P."/>
            <person name="Herman A."/>
            <person name="Mangelson H."/>
            <person name="Liachko I."/>
            <person name="Sullivan S."/>
            <person name="Sone E.D."/>
            <person name="Koren S."/>
            <person name="Silverstein K.A.T."/>
            <person name="Beckman K.B."/>
            <person name="Gohl D.M."/>
        </authorList>
    </citation>
    <scope>NUCLEOTIDE SEQUENCE</scope>
    <source>
        <strain evidence="2">Duluth1</strain>
        <tissue evidence="2">Whole animal</tissue>
    </source>
</reference>
<dbReference type="EMBL" id="JAIWYP010000001">
    <property type="protein sequence ID" value="KAH3881879.1"/>
    <property type="molecule type" value="Genomic_DNA"/>
</dbReference>
<comment type="caution">
    <text evidence="2">The sequence shown here is derived from an EMBL/GenBank/DDBJ whole genome shotgun (WGS) entry which is preliminary data.</text>
</comment>